<keyword evidence="1" id="KW-0678">Repressor</keyword>
<accession>A0ABS4YCM1</accession>
<dbReference type="RefSeq" id="WP_245381590.1">
    <property type="nucleotide sequence ID" value="NZ_JAGIOH010000001.1"/>
</dbReference>
<feature type="DNA-binding region" description="H-T-H motif" evidence="5">
    <location>
        <begin position="51"/>
        <end position="70"/>
    </location>
</feature>
<comment type="caution">
    <text evidence="8">The sequence shown here is derived from an EMBL/GenBank/DDBJ whole genome shotgun (WGS) entry which is preliminary data.</text>
</comment>
<evidence type="ECO:0000256" key="2">
    <source>
        <dbReference type="ARBA" id="ARBA00023015"/>
    </source>
</evidence>
<dbReference type="PANTHER" id="PTHR30055">
    <property type="entry name" value="HTH-TYPE TRANSCRIPTIONAL REGULATOR RUTR"/>
    <property type="match status" value="1"/>
</dbReference>
<keyword evidence="4" id="KW-0804">Transcription</keyword>
<evidence type="ECO:0000256" key="5">
    <source>
        <dbReference type="PROSITE-ProRule" id="PRU00335"/>
    </source>
</evidence>
<dbReference type="InterPro" id="IPR036271">
    <property type="entry name" value="Tet_transcr_reg_TetR-rel_C_sf"/>
</dbReference>
<evidence type="ECO:0000313" key="9">
    <source>
        <dbReference type="Proteomes" id="UP001519291"/>
    </source>
</evidence>
<evidence type="ECO:0000259" key="7">
    <source>
        <dbReference type="PROSITE" id="PS50977"/>
    </source>
</evidence>
<feature type="region of interest" description="Disordered" evidence="6">
    <location>
        <begin position="225"/>
        <end position="270"/>
    </location>
</feature>
<keyword evidence="3 5" id="KW-0238">DNA-binding</keyword>
<feature type="compositionally biased region" description="Low complexity" evidence="6">
    <location>
        <begin position="225"/>
        <end position="249"/>
    </location>
</feature>
<keyword evidence="9" id="KW-1185">Reference proteome</keyword>
<evidence type="ECO:0000313" key="8">
    <source>
        <dbReference type="EMBL" id="MBP2406541.1"/>
    </source>
</evidence>
<sequence length="270" mass="29750">MGYSLASQWLVREAITITQRLTRQQSRELTREQLLRSAAELFAEQGVNGTSVEQIVERAGYTRGAFYGNFKGKHELVLALLEQRTQRELEEVRAMSRQSGSFDEMIEHLRSWHGERDRNLAGWLALRTELWLYGLRDRPELLPVLADRERRTRAAMAQGLEQGFADRGVTTPAPVELLALIVHALDDGLSIQRVLSPADSSTDTVVDVVELLMTAWTALAHSTAPADGQPAAAPTATPAAIPADGTTGPSTARPASPGRTRTFENLEKKP</sequence>
<feature type="compositionally biased region" description="Basic and acidic residues" evidence="6">
    <location>
        <begin position="261"/>
        <end position="270"/>
    </location>
</feature>
<dbReference type="Gene3D" id="1.10.357.10">
    <property type="entry name" value="Tetracycline Repressor, domain 2"/>
    <property type="match status" value="1"/>
</dbReference>
<name>A0ABS4YCM1_9ACTN</name>
<dbReference type="InterPro" id="IPR001647">
    <property type="entry name" value="HTH_TetR"/>
</dbReference>
<evidence type="ECO:0000256" key="6">
    <source>
        <dbReference type="SAM" id="MobiDB-lite"/>
    </source>
</evidence>
<evidence type="ECO:0000256" key="1">
    <source>
        <dbReference type="ARBA" id="ARBA00022491"/>
    </source>
</evidence>
<gene>
    <name evidence="8" type="ORF">JO379_006010</name>
</gene>
<protein>
    <submittedName>
        <fullName evidence="8">AcrR family transcriptional regulator</fullName>
    </submittedName>
</protein>
<evidence type="ECO:0000256" key="3">
    <source>
        <dbReference type="ARBA" id="ARBA00023125"/>
    </source>
</evidence>
<dbReference type="SUPFAM" id="SSF46689">
    <property type="entry name" value="Homeodomain-like"/>
    <property type="match status" value="1"/>
</dbReference>
<keyword evidence="2" id="KW-0805">Transcription regulation</keyword>
<dbReference type="InterPro" id="IPR050109">
    <property type="entry name" value="HTH-type_TetR-like_transc_reg"/>
</dbReference>
<dbReference type="InterPro" id="IPR039538">
    <property type="entry name" value="BetI_C"/>
</dbReference>
<proteinExistence type="predicted"/>
<dbReference type="SUPFAM" id="SSF48498">
    <property type="entry name" value="Tetracyclin repressor-like, C-terminal domain"/>
    <property type="match status" value="1"/>
</dbReference>
<organism evidence="8 9">
    <name type="scientific">Streptomyces syringium</name>
    <dbReference type="NCBI Taxonomy" id="76729"/>
    <lineage>
        <taxon>Bacteria</taxon>
        <taxon>Bacillati</taxon>
        <taxon>Actinomycetota</taxon>
        <taxon>Actinomycetes</taxon>
        <taxon>Kitasatosporales</taxon>
        <taxon>Streptomycetaceae</taxon>
        <taxon>Streptomyces</taxon>
    </lineage>
</organism>
<dbReference type="GeneID" id="91572854"/>
<reference evidence="8 9" key="1">
    <citation type="submission" date="2021-03" db="EMBL/GenBank/DDBJ databases">
        <title>Sequencing the genomes of 1000 actinobacteria strains.</title>
        <authorList>
            <person name="Klenk H.-P."/>
        </authorList>
    </citation>
    <scope>NUCLEOTIDE SEQUENCE [LARGE SCALE GENOMIC DNA]</scope>
    <source>
        <strain evidence="8 9">DSM 41480</strain>
    </source>
</reference>
<dbReference type="PANTHER" id="PTHR30055:SF241">
    <property type="entry name" value="TRANSCRIPTIONAL REGULATORY PROTEIN"/>
    <property type="match status" value="1"/>
</dbReference>
<dbReference type="Proteomes" id="UP001519291">
    <property type="component" value="Unassembled WGS sequence"/>
</dbReference>
<feature type="domain" description="HTH tetR-type" evidence="7">
    <location>
        <begin position="28"/>
        <end position="88"/>
    </location>
</feature>
<evidence type="ECO:0000256" key="4">
    <source>
        <dbReference type="ARBA" id="ARBA00023163"/>
    </source>
</evidence>
<dbReference type="PRINTS" id="PR00455">
    <property type="entry name" value="HTHTETR"/>
</dbReference>
<dbReference type="EMBL" id="JAGIOH010000001">
    <property type="protein sequence ID" value="MBP2406541.1"/>
    <property type="molecule type" value="Genomic_DNA"/>
</dbReference>
<dbReference type="Pfam" id="PF13977">
    <property type="entry name" value="TetR_C_6"/>
    <property type="match status" value="1"/>
</dbReference>
<dbReference type="InterPro" id="IPR009057">
    <property type="entry name" value="Homeodomain-like_sf"/>
</dbReference>
<dbReference type="Pfam" id="PF00440">
    <property type="entry name" value="TetR_N"/>
    <property type="match status" value="1"/>
</dbReference>
<dbReference type="PROSITE" id="PS50977">
    <property type="entry name" value="HTH_TETR_2"/>
    <property type="match status" value="1"/>
</dbReference>